<evidence type="ECO:0000256" key="1">
    <source>
        <dbReference type="SAM" id="Phobius"/>
    </source>
</evidence>
<evidence type="ECO:0000313" key="2">
    <source>
        <dbReference type="EMBL" id="RRT83340.1"/>
    </source>
</evidence>
<keyword evidence="1" id="KW-0812">Transmembrane</keyword>
<reference evidence="2 3" key="1">
    <citation type="journal article" date="2014" name="Agronomy (Basel)">
        <title>A Draft Genome Sequence for Ensete ventricosum, the Drought-Tolerant Tree Against Hunger.</title>
        <authorList>
            <person name="Harrison J."/>
            <person name="Moore K.A."/>
            <person name="Paszkiewicz K."/>
            <person name="Jones T."/>
            <person name="Grant M."/>
            <person name="Ambacheew D."/>
            <person name="Muzemil S."/>
            <person name="Studholme D.J."/>
        </authorList>
    </citation>
    <scope>NUCLEOTIDE SEQUENCE [LARGE SCALE GENOMIC DNA]</scope>
</reference>
<name>A0A427B4E2_ENSVE</name>
<sequence>MYFDAHPRLPLRPLVCHAVSVAVVACSIGVPLSLLQYARINMSSSIKHYEFFQIQTLPLRKIGLLSTVGPVLGMWRHCSFHSQGG</sequence>
<keyword evidence="1" id="KW-1133">Transmembrane helix</keyword>
<comment type="caution">
    <text evidence="2">The sequence shown here is derived from an EMBL/GenBank/DDBJ whole genome shotgun (WGS) entry which is preliminary data.</text>
</comment>
<organism evidence="2 3">
    <name type="scientific">Ensete ventricosum</name>
    <name type="common">Abyssinian banana</name>
    <name type="synonym">Musa ensete</name>
    <dbReference type="NCBI Taxonomy" id="4639"/>
    <lineage>
        <taxon>Eukaryota</taxon>
        <taxon>Viridiplantae</taxon>
        <taxon>Streptophyta</taxon>
        <taxon>Embryophyta</taxon>
        <taxon>Tracheophyta</taxon>
        <taxon>Spermatophyta</taxon>
        <taxon>Magnoliopsida</taxon>
        <taxon>Liliopsida</taxon>
        <taxon>Zingiberales</taxon>
        <taxon>Musaceae</taxon>
        <taxon>Ensete</taxon>
    </lineage>
</organism>
<keyword evidence="1" id="KW-0472">Membrane</keyword>
<accession>A0A427B4E2</accession>
<dbReference type="EMBL" id="AMZH03000512">
    <property type="protein sequence ID" value="RRT83340.1"/>
    <property type="molecule type" value="Genomic_DNA"/>
</dbReference>
<gene>
    <name evidence="2" type="ORF">B296_00011173</name>
</gene>
<dbReference type="AlphaFoldDB" id="A0A427B4E2"/>
<proteinExistence type="predicted"/>
<dbReference type="Proteomes" id="UP000287651">
    <property type="component" value="Unassembled WGS sequence"/>
</dbReference>
<feature type="transmembrane region" description="Helical" evidence="1">
    <location>
        <begin position="12"/>
        <end position="35"/>
    </location>
</feature>
<evidence type="ECO:0000313" key="3">
    <source>
        <dbReference type="Proteomes" id="UP000287651"/>
    </source>
</evidence>
<protein>
    <submittedName>
        <fullName evidence="2">Uncharacterized protein</fullName>
    </submittedName>
</protein>